<accession>A0A803PVF6</accession>
<name>A0A803PVF6_CANSA</name>
<feature type="chain" id="PRO_5030781905" evidence="1">
    <location>
        <begin position="24"/>
        <end position="148"/>
    </location>
</feature>
<sequence length="148" mass="17116">MAAANTFLLNWLSFDLPIHLVNALNEPAAMFQDNQVLVDRWCGEAHFLATKIWDSLCQPKQRSGLEFRKFEDINRALMAKLAWDIAGNVEKPWAMAFRAKFSSWESFWFVRPRASNFAIWKGILQARKIILEGACTIIANGRDVNIWW</sequence>
<dbReference type="Proteomes" id="UP000596661">
    <property type="component" value="Chromosome 6"/>
</dbReference>
<dbReference type="Gramene" id="evm.model.06.166">
    <property type="protein sequence ID" value="cds.evm.model.06.166"/>
    <property type="gene ID" value="evm.TU.06.166"/>
</dbReference>
<reference evidence="2" key="1">
    <citation type="submission" date="2018-11" db="EMBL/GenBank/DDBJ databases">
        <authorList>
            <person name="Grassa J C."/>
        </authorList>
    </citation>
    <scope>NUCLEOTIDE SEQUENCE [LARGE SCALE GENOMIC DNA]</scope>
</reference>
<reference evidence="2" key="2">
    <citation type="submission" date="2021-03" db="UniProtKB">
        <authorList>
            <consortium name="EnsemblPlants"/>
        </authorList>
    </citation>
    <scope>IDENTIFICATION</scope>
</reference>
<proteinExistence type="predicted"/>
<evidence type="ECO:0000256" key="1">
    <source>
        <dbReference type="SAM" id="SignalP"/>
    </source>
</evidence>
<dbReference type="EnsemblPlants" id="evm.model.06.166">
    <property type="protein sequence ID" value="cds.evm.model.06.166"/>
    <property type="gene ID" value="evm.TU.06.166"/>
</dbReference>
<feature type="signal peptide" evidence="1">
    <location>
        <begin position="1"/>
        <end position="23"/>
    </location>
</feature>
<keyword evidence="1" id="KW-0732">Signal</keyword>
<evidence type="ECO:0000313" key="2">
    <source>
        <dbReference type="EnsemblPlants" id="cds.evm.model.06.166"/>
    </source>
</evidence>
<dbReference type="EMBL" id="UZAU01000554">
    <property type="status" value="NOT_ANNOTATED_CDS"/>
    <property type="molecule type" value="Genomic_DNA"/>
</dbReference>
<dbReference type="AlphaFoldDB" id="A0A803PVF6"/>
<organism evidence="2 3">
    <name type="scientific">Cannabis sativa</name>
    <name type="common">Hemp</name>
    <name type="synonym">Marijuana</name>
    <dbReference type="NCBI Taxonomy" id="3483"/>
    <lineage>
        <taxon>Eukaryota</taxon>
        <taxon>Viridiplantae</taxon>
        <taxon>Streptophyta</taxon>
        <taxon>Embryophyta</taxon>
        <taxon>Tracheophyta</taxon>
        <taxon>Spermatophyta</taxon>
        <taxon>Magnoliopsida</taxon>
        <taxon>eudicotyledons</taxon>
        <taxon>Gunneridae</taxon>
        <taxon>Pentapetalae</taxon>
        <taxon>rosids</taxon>
        <taxon>fabids</taxon>
        <taxon>Rosales</taxon>
        <taxon>Cannabaceae</taxon>
        <taxon>Cannabis</taxon>
    </lineage>
</organism>
<protein>
    <submittedName>
        <fullName evidence="2">Uncharacterized protein</fullName>
    </submittedName>
</protein>
<evidence type="ECO:0000313" key="3">
    <source>
        <dbReference type="Proteomes" id="UP000596661"/>
    </source>
</evidence>
<keyword evidence="3" id="KW-1185">Reference proteome</keyword>